<evidence type="ECO:0000256" key="2">
    <source>
        <dbReference type="ARBA" id="ARBA00006656"/>
    </source>
</evidence>
<comment type="subcellular location">
    <subcellularLocation>
        <location evidence="1">Secreted</location>
    </subcellularLocation>
</comment>
<sequence length="355" mass="38563">MAPVPGGAHREGQHRGARPVCSQGGNKQVLGWTRNRPTAGRRCVVETAPSCQGSRPRWVALGISPRSPAAAPTAARKWAQDASSLDTRGCLGSPGTRGSSPLALLLLRGFLPGHTWVTHPLRMRPPMSHARPQGAAAAASSPPARAACVLCAGGQQWGPEDGGAAGWSYVLFNISGLPDEEELLALELRFYRQETGAQGSRISLYHAPDPCEVAGAQHWLLERRVVAQDQPRWQSFDVTAAVRVGKRQLGFLVEVVHRNSSSLWDPHLRARRSPREAEGRWAPERPLLVTYSHDRRSKPLSAWGKRSRGQATGRDGRAGRRSPRPRSKRKSPKTKKGPARCHRHPVCGLQGHGVG</sequence>
<accession>A0A3Q0HDQ7</accession>
<reference evidence="9" key="1">
    <citation type="submission" date="2025-08" db="UniProtKB">
        <authorList>
            <consortium name="RefSeq"/>
        </authorList>
    </citation>
    <scope>IDENTIFICATION</scope>
</reference>
<dbReference type="GO" id="GO:0008083">
    <property type="term" value="F:growth factor activity"/>
    <property type="evidence" value="ECO:0007669"/>
    <property type="project" value="UniProtKB-KW"/>
</dbReference>
<evidence type="ECO:0000256" key="1">
    <source>
        <dbReference type="ARBA" id="ARBA00004613"/>
    </source>
</evidence>
<dbReference type="GO" id="GO:0005615">
    <property type="term" value="C:extracellular space"/>
    <property type="evidence" value="ECO:0007669"/>
    <property type="project" value="TreeGrafter"/>
</dbReference>
<keyword evidence="8" id="KW-1185">Reference proteome</keyword>
<dbReference type="AlphaFoldDB" id="A0A3Q0HDQ7"/>
<organism evidence="8 9">
    <name type="scientific">Alligator sinensis</name>
    <name type="common">Chinese alligator</name>
    <dbReference type="NCBI Taxonomy" id="38654"/>
    <lineage>
        <taxon>Eukaryota</taxon>
        <taxon>Metazoa</taxon>
        <taxon>Chordata</taxon>
        <taxon>Craniata</taxon>
        <taxon>Vertebrata</taxon>
        <taxon>Euteleostomi</taxon>
        <taxon>Archelosauria</taxon>
        <taxon>Archosauria</taxon>
        <taxon>Crocodylia</taxon>
        <taxon>Alligatoridae</taxon>
        <taxon>Alligatorinae</taxon>
        <taxon>Alligator</taxon>
    </lineage>
</organism>
<evidence type="ECO:0000313" key="8">
    <source>
        <dbReference type="Proteomes" id="UP000189705"/>
    </source>
</evidence>
<dbReference type="GeneID" id="102368464"/>
<dbReference type="Proteomes" id="UP000189705">
    <property type="component" value="Unplaced"/>
</dbReference>
<dbReference type="RefSeq" id="XP_025070111.1">
    <property type="nucleotide sequence ID" value="XM_025214326.1"/>
</dbReference>
<feature type="region of interest" description="Disordered" evidence="6">
    <location>
        <begin position="298"/>
        <end position="355"/>
    </location>
</feature>
<evidence type="ECO:0000256" key="4">
    <source>
        <dbReference type="ARBA" id="ARBA00023030"/>
    </source>
</evidence>
<dbReference type="GO" id="GO:0005125">
    <property type="term" value="F:cytokine activity"/>
    <property type="evidence" value="ECO:0007669"/>
    <property type="project" value="TreeGrafter"/>
</dbReference>
<dbReference type="KEGG" id="asn:102368464"/>
<dbReference type="PANTHER" id="PTHR11848">
    <property type="entry name" value="TGF-BETA FAMILY"/>
    <property type="match status" value="1"/>
</dbReference>
<proteinExistence type="inferred from homology"/>
<dbReference type="STRING" id="38654.A0A3Q0HDQ7"/>
<keyword evidence="5" id="KW-1015">Disulfide bond</keyword>
<name>A0A3Q0HDQ7_ALLSI</name>
<dbReference type="Pfam" id="PF00688">
    <property type="entry name" value="TGFb_propeptide"/>
    <property type="match status" value="1"/>
</dbReference>
<protein>
    <submittedName>
        <fullName evidence="9">LOW QUALITY PROTEIN: uncharacterized protein LOC102368464</fullName>
    </submittedName>
</protein>
<evidence type="ECO:0000313" key="9">
    <source>
        <dbReference type="RefSeq" id="XP_025070111.1"/>
    </source>
</evidence>
<evidence type="ECO:0000256" key="3">
    <source>
        <dbReference type="ARBA" id="ARBA00022525"/>
    </source>
</evidence>
<dbReference type="InterPro" id="IPR015615">
    <property type="entry name" value="TGF-beta-rel"/>
</dbReference>
<gene>
    <name evidence="9" type="primary">LOC102368464</name>
</gene>
<comment type="similarity">
    <text evidence="2">Belongs to the TGF-beta family.</text>
</comment>
<feature type="domain" description="TGF-beta propeptide" evidence="7">
    <location>
        <begin position="169"/>
        <end position="291"/>
    </location>
</feature>
<dbReference type="InParanoid" id="A0A3Q0HDQ7"/>
<dbReference type="PANTHER" id="PTHR11848:SF246">
    <property type="entry name" value="BONE MORPHOGENETIC PROTEIN 16"/>
    <property type="match status" value="1"/>
</dbReference>
<keyword evidence="4" id="KW-0339">Growth factor</keyword>
<dbReference type="Gene3D" id="2.60.120.970">
    <property type="match status" value="1"/>
</dbReference>
<evidence type="ECO:0000259" key="7">
    <source>
        <dbReference type="Pfam" id="PF00688"/>
    </source>
</evidence>
<feature type="compositionally biased region" description="Basic residues" evidence="6">
    <location>
        <begin position="319"/>
        <end position="345"/>
    </location>
</feature>
<feature type="region of interest" description="Disordered" evidence="6">
    <location>
        <begin position="1"/>
        <end position="34"/>
    </location>
</feature>
<evidence type="ECO:0000256" key="6">
    <source>
        <dbReference type="SAM" id="MobiDB-lite"/>
    </source>
</evidence>
<keyword evidence="3" id="KW-0964">Secreted</keyword>
<evidence type="ECO:0000256" key="5">
    <source>
        <dbReference type="ARBA" id="ARBA00023157"/>
    </source>
</evidence>
<dbReference type="InterPro" id="IPR001111">
    <property type="entry name" value="TGF-b_propeptide"/>
</dbReference>